<feature type="transmembrane region" description="Helical" evidence="6">
    <location>
        <begin position="148"/>
        <end position="169"/>
    </location>
</feature>
<evidence type="ECO:0000256" key="3">
    <source>
        <dbReference type="ARBA" id="ARBA00022989"/>
    </source>
</evidence>
<dbReference type="GO" id="GO:0015179">
    <property type="term" value="F:L-amino acid transmembrane transporter activity"/>
    <property type="evidence" value="ECO:0007669"/>
    <property type="project" value="TreeGrafter"/>
</dbReference>
<keyword evidence="2 6" id="KW-0812">Transmembrane</keyword>
<reference evidence="7 8" key="1">
    <citation type="journal article" date="2019" name="Nat. Microbiol.">
        <title>Mediterranean grassland soil C-N compound turnover is dependent on rainfall and depth, and is mediated by genomically divergent microorganisms.</title>
        <authorList>
            <person name="Diamond S."/>
            <person name="Andeer P.F."/>
            <person name="Li Z."/>
            <person name="Crits-Christoph A."/>
            <person name="Burstein D."/>
            <person name="Anantharaman K."/>
            <person name="Lane K.R."/>
            <person name="Thomas B.C."/>
            <person name="Pan C."/>
            <person name="Northen T.R."/>
            <person name="Banfield J.F."/>
        </authorList>
    </citation>
    <scope>NUCLEOTIDE SEQUENCE [LARGE SCALE GENOMIC DNA]</scope>
    <source>
        <strain evidence="7">WS_9</strain>
    </source>
</reference>
<comment type="caution">
    <text evidence="7">The sequence shown here is derived from an EMBL/GenBank/DDBJ whole genome shotgun (WGS) entry which is preliminary data.</text>
</comment>
<proteinExistence type="predicted"/>
<dbReference type="GO" id="GO:0016020">
    <property type="term" value="C:membrane"/>
    <property type="evidence" value="ECO:0007669"/>
    <property type="project" value="UniProtKB-SubCell"/>
</dbReference>
<evidence type="ECO:0000256" key="2">
    <source>
        <dbReference type="ARBA" id="ARBA00022692"/>
    </source>
</evidence>
<gene>
    <name evidence="7" type="ORF">E6K79_04965</name>
</gene>
<feature type="transmembrane region" description="Helical" evidence="6">
    <location>
        <begin position="435"/>
        <end position="453"/>
    </location>
</feature>
<evidence type="ECO:0000313" key="7">
    <source>
        <dbReference type="EMBL" id="TMQ65408.1"/>
    </source>
</evidence>
<dbReference type="AlphaFoldDB" id="A0A538TP85"/>
<evidence type="ECO:0000256" key="4">
    <source>
        <dbReference type="ARBA" id="ARBA00023136"/>
    </source>
</evidence>
<evidence type="ECO:0000256" key="5">
    <source>
        <dbReference type="SAM" id="MobiDB-lite"/>
    </source>
</evidence>
<feature type="transmembrane region" description="Helical" evidence="6">
    <location>
        <begin position="36"/>
        <end position="57"/>
    </location>
</feature>
<feature type="transmembrane region" description="Helical" evidence="6">
    <location>
        <begin position="258"/>
        <end position="280"/>
    </location>
</feature>
<keyword evidence="3 6" id="KW-1133">Transmembrane helix</keyword>
<dbReference type="EMBL" id="VBOZ01000013">
    <property type="protein sequence ID" value="TMQ65408.1"/>
    <property type="molecule type" value="Genomic_DNA"/>
</dbReference>
<dbReference type="Pfam" id="PF13520">
    <property type="entry name" value="AA_permease_2"/>
    <property type="match status" value="1"/>
</dbReference>
<feature type="transmembrane region" description="Helical" evidence="6">
    <location>
        <begin position="220"/>
        <end position="238"/>
    </location>
</feature>
<feature type="transmembrane region" description="Helical" evidence="6">
    <location>
        <begin position="357"/>
        <end position="377"/>
    </location>
</feature>
<feature type="transmembrane region" description="Helical" evidence="6">
    <location>
        <begin position="383"/>
        <end position="401"/>
    </location>
</feature>
<dbReference type="PANTHER" id="PTHR11785:SF512">
    <property type="entry name" value="SOBREMESA, ISOFORM B"/>
    <property type="match status" value="1"/>
</dbReference>
<protein>
    <submittedName>
        <fullName evidence="7">Amino acid permease</fullName>
    </submittedName>
</protein>
<dbReference type="InterPro" id="IPR050598">
    <property type="entry name" value="AminoAcid_Transporter"/>
</dbReference>
<name>A0A538TP85_UNCEI</name>
<feature type="transmembrane region" description="Helical" evidence="6">
    <location>
        <begin position="304"/>
        <end position="326"/>
    </location>
</feature>
<feature type="transmembrane region" description="Helical" evidence="6">
    <location>
        <begin position="69"/>
        <end position="94"/>
    </location>
</feature>
<dbReference type="PANTHER" id="PTHR11785">
    <property type="entry name" value="AMINO ACID TRANSPORTER"/>
    <property type="match status" value="1"/>
</dbReference>
<feature type="region of interest" description="Disordered" evidence="5">
    <location>
        <begin position="1"/>
        <end position="25"/>
    </location>
</feature>
<evidence type="ECO:0000256" key="6">
    <source>
        <dbReference type="SAM" id="Phobius"/>
    </source>
</evidence>
<organism evidence="7 8">
    <name type="scientific">Eiseniibacteriota bacterium</name>
    <dbReference type="NCBI Taxonomy" id="2212470"/>
    <lineage>
        <taxon>Bacteria</taxon>
        <taxon>Candidatus Eiseniibacteriota</taxon>
    </lineage>
</organism>
<feature type="transmembrane region" description="Helical" evidence="6">
    <location>
        <begin position="459"/>
        <end position="479"/>
    </location>
</feature>
<dbReference type="Proteomes" id="UP000317691">
    <property type="component" value="Unassembled WGS sequence"/>
</dbReference>
<dbReference type="Gene3D" id="1.20.1740.10">
    <property type="entry name" value="Amino acid/polyamine transporter I"/>
    <property type="match status" value="1"/>
</dbReference>
<accession>A0A538TP85</accession>
<evidence type="ECO:0000256" key="1">
    <source>
        <dbReference type="ARBA" id="ARBA00004141"/>
    </source>
</evidence>
<comment type="subcellular location">
    <subcellularLocation>
        <location evidence="1">Membrane</location>
        <topology evidence="1">Multi-pass membrane protein</topology>
    </subcellularLocation>
</comment>
<feature type="transmembrane region" description="Helical" evidence="6">
    <location>
        <begin position="114"/>
        <end position="142"/>
    </location>
</feature>
<evidence type="ECO:0000313" key="8">
    <source>
        <dbReference type="Proteomes" id="UP000317691"/>
    </source>
</evidence>
<dbReference type="InterPro" id="IPR002293">
    <property type="entry name" value="AA/rel_permease1"/>
</dbReference>
<sequence>MRLDEDSPRPVSASPGGQPKITPIDQRPRPLLRRQIGLYAATAVTVGSIIGSGIFRSPHSVARELHTEALMLAAWVVGGLLSMAGSLVLAELAVQHPRTGGLYVFIREGFGRRLAFVFGWASLAVIKPTVIASITSVFAIYACQAVGWPAAAQFPVGLAAIGVLTFVNWLGVREGANTQTILTTLKVAGILALCGAAFGLRHSGPTGAATSAVPLSTHPLLIAFVAAMIPILFAYDGWTDSTYVAGEIVNPRRNLPIAILGGTAIVIAVYVVTNLAYFAVLSPSEVAAYEAVGSETVRRVLGEWGGRALAVLVAVSTFGTISASILTGPRVTLAMAADGLFWSRAAHVHPRRGTPDFALWLQCALACIWLAAASRGFEDVSGWFVTTSWLFYGLTIAAIFIQRGRAARGTPAAVEAAPDPDAEAPAGSRSYRTPIFPLTPIIFILVTITIIVSDLAASQWRAMAGVLVAALGFPIYHVWKGRGASGR</sequence>
<feature type="transmembrane region" description="Helical" evidence="6">
    <location>
        <begin position="181"/>
        <end position="200"/>
    </location>
</feature>
<keyword evidence="4 6" id="KW-0472">Membrane</keyword>